<keyword evidence="6" id="KW-1133">Transmembrane helix</keyword>
<keyword evidence="2" id="KW-0997">Cell inner membrane</keyword>
<dbReference type="InterPro" id="IPR004089">
    <property type="entry name" value="MCPsignal_dom"/>
</dbReference>
<comment type="caution">
    <text evidence="10">The sequence shown here is derived from an EMBL/GenBank/DDBJ whole genome shotgun (WGS) entry which is preliminary data.</text>
</comment>
<dbReference type="Pfam" id="PF00672">
    <property type="entry name" value="HAMP"/>
    <property type="match status" value="1"/>
</dbReference>
<comment type="subcellular location">
    <subcellularLocation>
        <location evidence="1">Cell inner membrane</location>
        <topology evidence="1">Multi-pass membrane protein</topology>
    </subcellularLocation>
</comment>
<name>A0ABX2TI77_9PROT</name>
<dbReference type="SMART" id="SM00283">
    <property type="entry name" value="MA"/>
    <property type="match status" value="1"/>
</dbReference>
<dbReference type="InterPro" id="IPR000727">
    <property type="entry name" value="T_SNARE_dom"/>
</dbReference>
<evidence type="ECO:0000313" key="11">
    <source>
        <dbReference type="Proteomes" id="UP000584642"/>
    </source>
</evidence>
<organism evidence="10 11">
    <name type="scientific">Azospirillum oleiclasticum</name>
    <dbReference type="NCBI Taxonomy" id="2735135"/>
    <lineage>
        <taxon>Bacteria</taxon>
        <taxon>Pseudomonadati</taxon>
        <taxon>Pseudomonadota</taxon>
        <taxon>Alphaproteobacteria</taxon>
        <taxon>Rhodospirillales</taxon>
        <taxon>Azospirillaceae</taxon>
        <taxon>Azospirillum</taxon>
    </lineage>
</organism>
<dbReference type="CDD" id="cd06225">
    <property type="entry name" value="HAMP"/>
    <property type="match status" value="1"/>
</dbReference>
<evidence type="ECO:0000259" key="7">
    <source>
        <dbReference type="PROSITE" id="PS50111"/>
    </source>
</evidence>
<keyword evidence="3 5" id="KW-0807">Transducer</keyword>
<proteinExistence type="inferred from homology"/>
<gene>
    <name evidence="10" type="ORF">HND93_29585</name>
</gene>
<dbReference type="SMART" id="SM00304">
    <property type="entry name" value="HAMP"/>
    <property type="match status" value="1"/>
</dbReference>
<accession>A0ABX2TI77</accession>
<keyword evidence="2" id="KW-1003">Cell membrane</keyword>
<dbReference type="PANTHER" id="PTHR32089">
    <property type="entry name" value="METHYL-ACCEPTING CHEMOTAXIS PROTEIN MCPB"/>
    <property type="match status" value="1"/>
</dbReference>
<evidence type="ECO:0000256" key="2">
    <source>
        <dbReference type="ARBA" id="ARBA00022519"/>
    </source>
</evidence>
<evidence type="ECO:0000256" key="4">
    <source>
        <dbReference type="ARBA" id="ARBA00029447"/>
    </source>
</evidence>
<feature type="transmembrane region" description="Helical" evidence="6">
    <location>
        <begin position="199"/>
        <end position="221"/>
    </location>
</feature>
<dbReference type="Gene3D" id="1.10.287.950">
    <property type="entry name" value="Methyl-accepting chemotaxis protein"/>
    <property type="match status" value="1"/>
</dbReference>
<dbReference type="SUPFAM" id="SSF58104">
    <property type="entry name" value="Methyl-accepting chemotaxis protein (MCP) signaling domain"/>
    <property type="match status" value="1"/>
</dbReference>
<evidence type="ECO:0000256" key="5">
    <source>
        <dbReference type="PROSITE-ProRule" id="PRU00284"/>
    </source>
</evidence>
<dbReference type="PROSITE" id="PS50885">
    <property type="entry name" value="HAMP"/>
    <property type="match status" value="1"/>
</dbReference>
<dbReference type="PROSITE" id="PS50192">
    <property type="entry name" value="T_SNARE"/>
    <property type="match status" value="1"/>
</dbReference>
<dbReference type="PANTHER" id="PTHR32089:SF112">
    <property type="entry name" value="LYSOZYME-LIKE PROTEIN-RELATED"/>
    <property type="match status" value="1"/>
</dbReference>
<reference evidence="10 11" key="1">
    <citation type="submission" date="2020-05" db="EMBL/GenBank/DDBJ databases">
        <title>Azospirillum oleiclasticum sp. nov, a nitrogen-fixing and heavy crude oil-emulsifying bacterium isolated from the crude oil of Yumen Oilfield.</title>
        <authorList>
            <person name="Wu D."/>
            <person name="Cai M."/>
            <person name="Zhang X."/>
        </authorList>
    </citation>
    <scope>NUCLEOTIDE SEQUENCE [LARGE SCALE GENOMIC DNA]</scope>
    <source>
        <strain evidence="10 11">ROY-1-1-2</strain>
    </source>
</reference>
<evidence type="ECO:0000256" key="3">
    <source>
        <dbReference type="ARBA" id="ARBA00023224"/>
    </source>
</evidence>
<evidence type="ECO:0000259" key="8">
    <source>
        <dbReference type="PROSITE" id="PS50192"/>
    </source>
</evidence>
<evidence type="ECO:0000256" key="1">
    <source>
        <dbReference type="ARBA" id="ARBA00004429"/>
    </source>
</evidence>
<dbReference type="Gene3D" id="1.10.8.500">
    <property type="entry name" value="HAMP domain in histidine kinase"/>
    <property type="match status" value="1"/>
</dbReference>
<protein>
    <submittedName>
        <fullName evidence="10">Methyl-accepting chemotaxis protein</fullName>
    </submittedName>
</protein>
<sequence length="567" mass="59797">MAWYDNLATGRRLAIGFVALILVMIMNTGVTLVMTGEAKDATRQMADTRLPTALISQQLATEIAGAEAALSGFILTAHPELRDRRQAHWEEVLRLVKEMDRLSANWTDPESVKLWQAMKPMVDLVGTTLDMAETAAVTGQKEVAHMTFADDAVPLANEIRVYLIGSADHPGVVQRERDGLYGDMGGVQALGDRQTAAQWLLLALALGVALVSLVVTTRSIARPLVAMTGTMTRLADGDETAEVPATGRRDEIGAMAQAVLVFKESIIRSRRAAERERAEQEAAERRARAIADLTGRFDSEASAVLGHVSSAAVQMQATAGQLASTAEQTSRQSTAVAAASEQASANVQTVAVATEELASSVQEIARQVAQSSGIAGEAVAKADEAGHAMQELADASHEIVKVIDLITQIASQTRLLALNATIEAARAGDAGKGFSVVAAEVKALADQTTRATDEIAGRITAIRTGTQQAVSSIGGVMDTIRRVSDVSASIAASVEEQQAATREIARNVQQAATGTQEVSTHITDVNRAANDTGTAARHVLGAADTLSAQAETLRGQVERFLQAVRAA</sequence>
<feature type="domain" description="T-SNARE coiled-coil homology" evidence="8">
    <location>
        <begin position="463"/>
        <end position="525"/>
    </location>
</feature>
<dbReference type="EMBL" id="JABFDB010000032">
    <property type="protein sequence ID" value="NYZ23874.1"/>
    <property type="molecule type" value="Genomic_DNA"/>
</dbReference>
<keyword evidence="6" id="KW-0812">Transmembrane</keyword>
<dbReference type="RefSeq" id="WP_180285652.1">
    <property type="nucleotide sequence ID" value="NZ_JABFDB010000032.1"/>
</dbReference>
<evidence type="ECO:0000313" key="10">
    <source>
        <dbReference type="EMBL" id="NYZ23874.1"/>
    </source>
</evidence>
<dbReference type="PROSITE" id="PS50111">
    <property type="entry name" value="CHEMOTAXIS_TRANSDUC_2"/>
    <property type="match status" value="1"/>
</dbReference>
<evidence type="ECO:0000259" key="9">
    <source>
        <dbReference type="PROSITE" id="PS50885"/>
    </source>
</evidence>
<keyword evidence="6" id="KW-0472">Membrane</keyword>
<comment type="similarity">
    <text evidence="4">Belongs to the methyl-accepting chemotaxis (MCP) protein family.</text>
</comment>
<evidence type="ECO:0000256" key="6">
    <source>
        <dbReference type="SAM" id="Phobius"/>
    </source>
</evidence>
<feature type="domain" description="HAMP" evidence="9">
    <location>
        <begin position="218"/>
        <end position="271"/>
    </location>
</feature>
<keyword evidence="11" id="KW-1185">Reference proteome</keyword>
<dbReference type="Pfam" id="PF00015">
    <property type="entry name" value="MCPsignal"/>
    <property type="match status" value="1"/>
</dbReference>
<dbReference type="InterPro" id="IPR003660">
    <property type="entry name" value="HAMP_dom"/>
</dbReference>
<dbReference type="Proteomes" id="UP000584642">
    <property type="component" value="Unassembled WGS sequence"/>
</dbReference>
<feature type="transmembrane region" description="Helical" evidence="6">
    <location>
        <begin position="13"/>
        <end position="35"/>
    </location>
</feature>
<feature type="domain" description="Methyl-accepting transducer" evidence="7">
    <location>
        <begin position="311"/>
        <end position="533"/>
    </location>
</feature>